<sequence>MDGVDHTSSAPPHDEDLVLAAADGDMDAAAEYLITRHGSFFHAMASRIAGTTMDPEDLLAEAITNLLAKWAQGTGPRRNVRAYVVSAMRNRIIDESRSPRSRVLPLGTVPEPEIEDERSHHQAELSEEFEYVRRAMWLLPEDQRTAIIATIVEGCKPRELVGRLGRPPAAIYSLTRRARVNLRRNMLRVMLEQSASTECHVTARHLPEVIPVEFPGSPDNPAMQHISTCRHCSAAWVRFASMPAALGVLPADPTGPGQAAE</sequence>
<evidence type="ECO:0000259" key="7">
    <source>
        <dbReference type="Pfam" id="PF08281"/>
    </source>
</evidence>
<evidence type="ECO:0000256" key="5">
    <source>
        <dbReference type="ARBA" id="ARBA00023163"/>
    </source>
</evidence>
<evidence type="ECO:0000256" key="4">
    <source>
        <dbReference type="ARBA" id="ARBA00023125"/>
    </source>
</evidence>
<feature type="domain" description="RNA polymerase sigma-70 region 2" evidence="6">
    <location>
        <begin position="33"/>
        <end position="98"/>
    </location>
</feature>
<feature type="domain" description="RNA polymerase sigma factor 70 region 4 type 2" evidence="7">
    <location>
        <begin position="130"/>
        <end position="181"/>
    </location>
</feature>
<evidence type="ECO:0000256" key="2">
    <source>
        <dbReference type="ARBA" id="ARBA00023015"/>
    </source>
</evidence>
<proteinExistence type="inferred from homology"/>
<dbReference type="InterPro" id="IPR007627">
    <property type="entry name" value="RNA_pol_sigma70_r2"/>
</dbReference>
<dbReference type="PANTHER" id="PTHR43133:SF8">
    <property type="entry name" value="RNA POLYMERASE SIGMA FACTOR HI_1459-RELATED"/>
    <property type="match status" value="1"/>
</dbReference>
<evidence type="ECO:0000256" key="1">
    <source>
        <dbReference type="ARBA" id="ARBA00010641"/>
    </source>
</evidence>
<dbReference type="SUPFAM" id="SSF88946">
    <property type="entry name" value="Sigma2 domain of RNA polymerase sigma factors"/>
    <property type="match status" value="1"/>
</dbReference>
<dbReference type="Proteomes" id="UP000749311">
    <property type="component" value="Unassembled WGS sequence"/>
</dbReference>
<dbReference type="InterPro" id="IPR013324">
    <property type="entry name" value="RNA_pol_sigma_r3/r4-like"/>
</dbReference>
<evidence type="ECO:0000313" key="9">
    <source>
        <dbReference type="Proteomes" id="UP000749311"/>
    </source>
</evidence>
<keyword evidence="9" id="KW-1185">Reference proteome</keyword>
<comment type="caution">
    <text evidence="8">The sequence shown here is derived from an EMBL/GenBank/DDBJ whole genome shotgun (WGS) entry which is preliminary data.</text>
</comment>
<evidence type="ECO:0000259" key="6">
    <source>
        <dbReference type="Pfam" id="PF04542"/>
    </source>
</evidence>
<keyword evidence="2" id="KW-0805">Transcription regulation</keyword>
<dbReference type="Gene3D" id="1.10.1740.10">
    <property type="match status" value="1"/>
</dbReference>
<dbReference type="Pfam" id="PF04542">
    <property type="entry name" value="Sigma70_r2"/>
    <property type="match status" value="1"/>
</dbReference>
<organism evidence="8 9">
    <name type="scientific">Brooklawnia cerclae</name>
    <dbReference type="NCBI Taxonomy" id="349934"/>
    <lineage>
        <taxon>Bacteria</taxon>
        <taxon>Bacillati</taxon>
        <taxon>Actinomycetota</taxon>
        <taxon>Actinomycetes</taxon>
        <taxon>Propionibacteriales</taxon>
        <taxon>Propionibacteriaceae</taxon>
        <taxon>Brooklawnia</taxon>
    </lineage>
</organism>
<dbReference type="InterPro" id="IPR013325">
    <property type="entry name" value="RNA_pol_sigma_r2"/>
</dbReference>
<dbReference type="Gene3D" id="1.10.10.10">
    <property type="entry name" value="Winged helix-like DNA-binding domain superfamily/Winged helix DNA-binding domain"/>
    <property type="match status" value="1"/>
</dbReference>
<comment type="similarity">
    <text evidence="1">Belongs to the sigma-70 factor family. ECF subfamily.</text>
</comment>
<dbReference type="NCBIfam" id="TIGR02937">
    <property type="entry name" value="sigma70-ECF"/>
    <property type="match status" value="1"/>
</dbReference>
<dbReference type="InterPro" id="IPR013249">
    <property type="entry name" value="RNA_pol_sigma70_r4_t2"/>
</dbReference>
<keyword evidence="5" id="KW-0804">Transcription</keyword>
<dbReference type="EMBL" id="JAAMOZ010000001">
    <property type="protein sequence ID" value="NIH57137.1"/>
    <property type="molecule type" value="Genomic_DNA"/>
</dbReference>
<dbReference type="PANTHER" id="PTHR43133">
    <property type="entry name" value="RNA POLYMERASE ECF-TYPE SIGMA FACTO"/>
    <property type="match status" value="1"/>
</dbReference>
<dbReference type="RefSeq" id="WP_167166599.1">
    <property type="nucleotide sequence ID" value="NZ_BAAAOO010000011.1"/>
</dbReference>
<reference evidence="8 9" key="1">
    <citation type="submission" date="2020-02" db="EMBL/GenBank/DDBJ databases">
        <title>Sequencing the genomes of 1000 actinobacteria strains.</title>
        <authorList>
            <person name="Klenk H.-P."/>
        </authorList>
    </citation>
    <scope>NUCLEOTIDE SEQUENCE [LARGE SCALE GENOMIC DNA]</scope>
    <source>
        <strain evidence="8 9">DSM 19609</strain>
    </source>
</reference>
<dbReference type="SUPFAM" id="SSF88659">
    <property type="entry name" value="Sigma3 and sigma4 domains of RNA polymerase sigma factors"/>
    <property type="match status" value="1"/>
</dbReference>
<keyword evidence="4" id="KW-0238">DNA-binding</keyword>
<gene>
    <name evidence="8" type="ORF">FB473_001782</name>
</gene>
<dbReference type="Pfam" id="PF08281">
    <property type="entry name" value="Sigma70_r4_2"/>
    <property type="match status" value="1"/>
</dbReference>
<accession>A0ABX0SFI6</accession>
<evidence type="ECO:0000313" key="8">
    <source>
        <dbReference type="EMBL" id="NIH57137.1"/>
    </source>
</evidence>
<dbReference type="InterPro" id="IPR039425">
    <property type="entry name" value="RNA_pol_sigma-70-like"/>
</dbReference>
<dbReference type="InterPro" id="IPR014284">
    <property type="entry name" value="RNA_pol_sigma-70_dom"/>
</dbReference>
<name>A0ABX0SFI6_9ACTN</name>
<evidence type="ECO:0000256" key="3">
    <source>
        <dbReference type="ARBA" id="ARBA00023082"/>
    </source>
</evidence>
<keyword evidence="3" id="KW-0731">Sigma factor</keyword>
<protein>
    <submittedName>
        <fullName evidence="8">RNA polymerase sigma factor (Sigma-70 family)</fullName>
    </submittedName>
</protein>
<dbReference type="InterPro" id="IPR036388">
    <property type="entry name" value="WH-like_DNA-bd_sf"/>
</dbReference>